<name>A0A1J4NUR5_9ACTN</name>
<accession>A0A1J4NUR5</accession>
<proteinExistence type="predicted"/>
<dbReference type="EMBL" id="LAVA02000046">
    <property type="protein sequence ID" value="OIJ66083.1"/>
    <property type="molecule type" value="Genomic_DNA"/>
</dbReference>
<organism evidence="1 2">
    <name type="scientific">Streptomyces mangrovisoli</name>
    <dbReference type="NCBI Taxonomy" id="1428628"/>
    <lineage>
        <taxon>Bacteria</taxon>
        <taxon>Bacillati</taxon>
        <taxon>Actinomycetota</taxon>
        <taxon>Actinomycetes</taxon>
        <taxon>Kitasatosporales</taxon>
        <taxon>Streptomycetaceae</taxon>
        <taxon>Streptomyces</taxon>
    </lineage>
</organism>
<evidence type="ECO:0000313" key="2">
    <source>
        <dbReference type="Proteomes" id="UP000034196"/>
    </source>
</evidence>
<sequence>MRADLLFGAVLVDPIEARTLVAEGFLPSQPDPVRIASLVAWLDAGLPWTAETSAATVSLLPATARIGQTPWLYDPFPEIVERLLNRAEAKTAIELVEAALRADDNPKTRIEGTWGAMRVGDTHPRLRTRLLPTLLPVLDDEGSNVMALLTRWVRGNSAVLDVLLDLASGEDPTAADRALTVMINIDAPQAPQLLAQDLPQRPRALAATSVSEGGGRLRYVRPIPCQEALLNAIRARLGAVDVGEQEASDLLGLLESWGTGARAATPELLSALPRHSTRVPGVLARVAGEPGPERDATVQALRAAAFHPEGGQAAREALRTLNEAN</sequence>
<dbReference type="SUPFAM" id="SSF48371">
    <property type="entry name" value="ARM repeat"/>
    <property type="match status" value="1"/>
</dbReference>
<comment type="caution">
    <text evidence="1">The sequence shown here is derived from an EMBL/GenBank/DDBJ whole genome shotgun (WGS) entry which is preliminary data.</text>
</comment>
<dbReference type="InterPro" id="IPR016024">
    <property type="entry name" value="ARM-type_fold"/>
</dbReference>
<dbReference type="AlphaFoldDB" id="A0A1J4NUR5"/>
<reference evidence="1" key="1">
    <citation type="submission" date="2016-10" db="EMBL/GenBank/DDBJ databases">
        <title>Genome sequence of Streptomyces mangrovisoli MUSC 149.</title>
        <authorList>
            <person name="Lee L.-H."/>
            <person name="Ser H.-L."/>
        </authorList>
    </citation>
    <scope>NUCLEOTIDE SEQUENCE [LARGE SCALE GENOMIC DNA]</scope>
    <source>
        <strain evidence="1">MUSC 149</strain>
    </source>
</reference>
<dbReference type="Proteomes" id="UP000034196">
    <property type="component" value="Unassembled WGS sequence"/>
</dbReference>
<dbReference type="STRING" id="1428628.WN71_020715"/>
<keyword evidence="2" id="KW-1185">Reference proteome</keyword>
<evidence type="ECO:0000313" key="1">
    <source>
        <dbReference type="EMBL" id="OIJ66083.1"/>
    </source>
</evidence>
<protein>
    <recommendedName>
        <fullName evidence="3">HEAT repeat domain-containing protein</fullName>
    </recommendedName>
</protein>
<gene>
    <name evidence="1" type="ORF">WN71_020715</name>
</gene>
<evidence type="ECO:0008006" key="3">
    <source>
        <dbReference type="Google" id="ProtNLM"/>
    </source>
</evidence>